<dbReference type="GO" id="GO:0009103">
    <property type="term" value="P:lipopolysaccharide biosynthetic process"/>
    <property type="evidence" value="ECO:0007669"/>
    <property type="project" value="TreeGrafter"/>
</dbReference>
<feature type="transmembrane region" description="Helical" evidence="1">
    <location>
        <begin position="238"/>
        <end position="258"/>
    </location>
</feature>
<dbReference type="GO" id="GO:0016020">
    <property type="term" value="C:membrane"/>
    <property type="evidence" value="ECO:0007669"/>
    <property type="project" value="TreeGrafter"/>
</dbReference>
<evidence type="ECO:0000313" key="4">
    <source>
        <dbReference type="Proteomes" id="UP000309033"/>
    </source>
</evidence>
<reference evidence="3" key="1">
    <citation type="submission" date="2019-05" db="EMBL/GenBank/DDBJ databases">
        <title>Isolation, diversity and antifungal activity of Actinobacteria from wheat.</title>
        <authorList>
            <person name="Yu B."/>
        </authorList>
    </citation>
    <scope>NUCLEOTIDE SEQUENCE [LARGE SCALE GENOMIC DNA]</scope>
    <source>
        <strain evidence="3">NEAU-HEGS1-5</strain>
    </source>
</reference>
<dbReference type="AlphaFoldDB" id="A0A5R8YMN0"/>
<organism evidence="3 4">
    <name type="scientific">Microbispora triticiradicis</name>
    <dbReference type="NCBI Taxonomy" id="2200763"/>
    <lineage>
        <taxon>Bacteria</taxon>
        <taxon>Bacillati</taxon>
        <taxon>Actinomycetota</taxon>
        <taxon>Actinomycetes</taxon>
        <taxon>Streptosporangiales</taxon>
        <taxon>Streptosporangiaceae</taxon>
        <taxon>Microbispora</taxon>
    </lineage>
</organism>
<keyword evidence="3" id="KW-0012">Acyltransferase</keyword>
<feature type="transmembrane region" description="Helical" evidence="1">
    <location>
        <begin position="132"/>
        <end position="156"/>
    </location>
</feature>
<dbReference type="EMBL" id="VANP01000014">
    <property type="protein sequence ID" value="TLP54012.1"/>
    <property type="molecule type" value="Genomic_DNA"/>
</dbReference>
<feature type="transmembrane region" description="Helical" evidence="1">
    <location>
        <begin position="94"/>
        <end position="112"/>
    </location>
</feature>
<dbReference type="Pfam" id="PF01757">
    <property type="entry name" value="Acyl_transf_3"/>
    <property type="match status" value="1"/>
</dbReference>
<sequence length="385" mass="42285">MTTAAAQEASPLPSLTGMRFVAAFLVFVCHACVLGYFHPDVASSLQTYAFTSGWLGVEFFFVLSGFVLTWSFFEGESRTRMWRRRLVKVYPNHVVTWFAALALAIWAGQSVDLVKALPSLLLVHTWLPRADLILSINVVTWSLACDLLFYLAFPFLYGLVRRIPAQRLWTAVAAVVAVIAVLPAVALAVLPGTPALPGQEMSLTQNWFLVSFPPTRALDFVLGILMARIVVTGRWIRLGWAPALLILVAAFGLQMYLWPTVYGLTAPVALPLALLIAAVAVADLKGRFSPFRSRPLIWLGTISYASYLVHFLVLSYSHTALGADRTWDTPSALFLVTALFGVTTLLAWLLTRFVEEPAMRAWAGARAVRPGPAPLPEARSPEPTT</sequence>
<keyword evidence="4" id="KW-1185">Reference proteome</keyword>
<dbReference type="InterPro" id="IPR050879">
    <property type="entry name" value="Acyltransferase_3"/>
</dbReference>
<gene>
    <name evidence="3" type="ORF">FED44_28715</name>
</gene>
<evidence type="ECO:0000259" key="2">
    <source>
        <dbReference type="Pfam" id="PF01757"/>
    </source>
</evidence>
<protein>
    <submittedName>
        <fullName evidence="3">Acyltransferase</fullName>
    </submittedName>
</protein>
<dbReference type="Proteomes" id="UP000309033">
    <property type="component" value="Unassembled WGS sequence"/>
</dbReference>
<keyword evidence="1" id="KW-0812">Transmembrane</keyword>
<name>A0A5R8YMN0_9ACTN</name>
<evidence type="ECO:0000256" key="1">
    <source>
        <dbReference type="SAM" id="Phobius"/>
    </source>
</evidence>
<feature type="transmembrane region" description="Helical" evidence="1">
    <location>
        <begin position="168"/>
        <end position="190"/>
    </location>
</feature>
<dbReference type="OrthoDB" id="9796461at2"/>
<feature type="transmembrane region" description="Helical" evidence="1">
    <location>
        <begin position="20"/>
        <end position="37"/>
    </location>
</feature>
<keyword evidence="1" id="KW-1133">Transmembrane helix</keyword>
<feature type="domain" description="Acyltransferase 3" evidence="2">
    <location>
        <begin position="14"/>
        <end position="352"/>
    </location>
</feature>
<dbReference type="GO" id="GO:0016747">
    <property type="term" value="F:acyltransferase activity, transferring groups other than amino-acyl groups"/>
    <property type="evidence" value="ECO:0007669"/>
    <property type="project" value="InterPro"/>
</dbReference>
<feature type="transmembrane region" description="Helical" evidence="1">
    <location>
        <begin position="210"/>
        <end position="231"/>
    </location>
</feature>
<feature type="transmembrane region" description="Helical" evidence="1">
    <location>
        <begin position="49"/>
        <end position="73"/>
    </location>
</feature>
<feature type="transmembrane region" description="Helical" evidence="1">
    <location>
        <begin position="296"/>
        <end position="319"/>
    </location>
</feature>
<dbReference type="PANTHER" id="PTHR23028">
    <property type="entry name" value="ACETYLTRANSFERASE"/>
    <property type="match status" value="1"/>
</dbReference>
<keyword evidence="3" id="KW-0808">Transferase</keyword>
<accession>A0A5R8YMN0</accession>
<keyword evidence="1" id="KW-0472">Membrane</keyword>
<dbReference type="InterPro" id="IPR002656">
    <property type="entry name" value="Acyl_transf_3_dom"/>
</dbReference>
<dbReference type="PANTHER" id="PTHR23028:SF53">
    <property type="entry name" value="ACYL_TRANSF_3 DOMAIN-CONTAINING PROTEIN"/>
    <property type="match status" value="1"/>
</dbReference>
<comment type="caution">
    <text evidence="3">The sequence shown here is derived from an EMBL/GenBank/DDBJ whole genome shotgun (WGS) entry which is preliminary data.</text>
</comment>
<feature type="transmembrane region" description="Helical" evidence="1">
    <location>
        <begin position="264"/>
        <end position="284"/>
    </location>
</feature>
<feature type="transmembrane region" description="Helical" evidence="1">
    <location>
        <begin position="331"/>
        <end position="350"/>
    </location>
</feature>
<evidence type="ECO:0000313" key="3">
    <source>
        <dbReference type="EMBL" id="TLP54012.1"/>
    </source>
</evidence>
<proteinExistence type="predicted"/>